<accession>A0A183D659</accession>
<dbReference type="WBParaSite" id="GPUH_0000420701-mRNA-1">
    <property type="protein sequence ID" value="GPUH_0000420701-mRNA-1"/>
    <property type="gene ID" value="GPUH_0000420701"/>
</dbReference>
<sequence>LKLPYRLVWIEIEKLRNEYQWRPIRDLGATFDDRERAVTYQDIEDVLYTFSRPVAIKLLFSILEEFGAIIYGQVRAQF</sequence>
<reference evidence="1" key="1">
    <citation type="submission" date="2016-06" db="UniProtKB">
        <authorList>
            <consortium name="WormBaseParasite"/>
        </authorList>
    </citation>
    <scope>IDENTIFICATION</scope>
</reference>
<evidence type="ECO:0000313" key="1">
    <source>
        <dbReference type="WBParaSite" id="GPUH_0000420701-mRNA-1"/>
    </source>
</evidence>
<dbReference type="AlphaFoldDB" id="A0A183D659"/>
<organism evidence="1">
    <name type="scientific">Gongylonema pulchrum</name>
    <dbReference type="NCBI Taxonomy" id="637853"/>
    <lineage>
        <taxon>Eukaryota</taxon>
        <taxon>Metazoa</taxon>
        <taxon>Ecdysozoa</taxon>
        <taxon>Nematoda</taxon>
        <taxon>Chromadorea</taxon>
        <taxon>Rhabditida</taxon>
        <taxon>Spirurina</taxon>
        <taxon>Spiruromorpha</taxon>
        <taxon>Spiruroidea</taxon>
        <taxon>Gongylonematidae</taxon>
        <taxon>Gongylonema</taxon>
    </lineage>
</organism>
<name>A0A183D659_9BILA</name>
<proteinExistence type="predicted"/>
<protein>
    <submittedName>
        <fullName evidence="1">Integrase</fullName>
    </submittedName>
</protein>